<evidence type="ECO:0000256" key="1">
    <source>
        <dbReference type="SAM" id="MobiDB-lite"/>
    </source>
</evidence>
<dbReference type="RefSeq" id="XP_022311014.1">
    <property type="nucleotide sequence ID" value="XM_022455306.1"/>
</dbReference>
<dbReference type="PANTHER" id="PTHR31751:SF7">
    <property type="entry name" value="THAP-TYPE DOMAIN-CONTAINING PROTEIN"/>
    <property type="match status" value="1"/>
</dbReference>
<organism evidence="2 3">
    <name type="scientific">Crassostrea virginica</name>
    <name type="common">Eastern oyster</name>
    <dbReference type="NCBI Taxonomy" id="6565"/>
    <lineage>
        <taxon>Eukaryota</taxon>
        <taxon>Metazoa</taxon>
        <taxon>Spiralia</taxon>
        <taxon>Lophotrochozoa</taxon>
        <taxon>Mollusca</taxon>
        <taxon>Bivalvia</taxon>
        <taxon>Autobranchia</taxon>
        <taxon>Pteriomorphia</taxon>
        <taxon>Ostreida</taxon>
        <taxon>Ostreoidea</taxon>
        <taxon>Ostreidae</taxon>
        <taxon>Crassostrea</taxon>
    </lineage>
</organism>
<gene>
    <name evidence="3" type="primary">LOC111116321</name>
</gene>
<dbReference type="GeneID" id="111116321"/>
<feature type="region of interest" description="Disordered" evidence="1">
    <location>
        <begin position="1"/>
        <end position="24"/>
    </location>
</feature>
<feature type="region of interest" description="Disordered" evidence="1">
    <location>
        <begin position="79"/>
        <end position="157"/>
    </location>
</feature>
<accession>A0A8B8C7C4</accession>
<dbReference type="KEGG" id="cvn:111116321"/>
<reference evidence="3" key="1">
    <citation type="submission" date="2025-08" db="UniProtKB">
        <authorList>
            <consortium name="RefSeq"/>
        </authorList>
    </citation>
    <scope>IDENTIFICATION</scope>
    <source>
        <tissue evidence="3">Whole sample</tissue>
    </source>
</reference>
<dbReference type="AlphaFoldDB" id="A0A8B8C7C4"/>
<evidence type="ECO:0000313" key="2">
    <source>
        <dbReference type="Proteomes" id="UP000694844"/>
    </source>
</evidence>
<name>A0A8B8C7C4_CRAVI</name>
<evidence type="ECO:0000313" key="3">
    <source>
        <dbReference type="RefSeq" id="XP_022311014.1"/>
    </source>
</evidence>
<keyword evidence="2" id="KW-1185">Reference proteome</keyword>
<proteinExistence type="predicted"/>
<sequence length="749" mass="85359">MRRKHKQIMESKKTKRSVGRPKFLTDSAKKRIQKERNKAPVFKTKVYLGGQYERWMMKKEELGETHAGLAKILLDRLSTDSETESGSAPDQVKRKFSTPIRKLKMQHLRPPDVSEISSAVSENTDTDVAPTAVKRTIQPDQPSTSKEMSPCPSPKKKKIYAGHESSFINPFDVTIDVTEESISDDDSDEDYEPSVNVTLRPNNMFDLAEVTLEEQEFGPEETEAADLEDGQDMQEDTGSGIIRIKDEDDVHLMTKDDTCLVYKKCLLKLASTKVEYTCKVKGCSGPVSFRTENIGSALYIYWECTKKHEAHRWCSQPVLNRRLHGGDLQISSAILTSGNNFAKCALFAKFLKLYFPSTSKFTAIQRKYLVPTISTFWKEQQRDIIENLQGESIIALGDGRNDSPGHSAQYCTYSIMDNVSKKIVSLVTMDKRETGKKSTNMEKACFLKAMEDLEENGVHVSEVVTDAHLQIGAVMKNRFPDIKHSHDIWHAAKNLGKKIMAAGQNKECRGLLEWSRDVINHFWYSCSCATDVDSFMEVWCGVVHHVVDEHEWNMSYSSNFYGSNKCLHGPIEDEHKAWLTKGSPAHTALIEIVFNKRFLSQIHYYVNFRSTAELENFNNLILMYSGKRFAFLPPVYRARNLLAALDYNANVDREVKRNSDGSIQQHRTFNKKSSRWSVTPVKVAKSYRHIEVLLERVVVARLRDQEGMCHPVVLDIHDPRRLSRTIAPVDPKPTAVLEEEKVSRFLPKD</sequence>
<dbReference type="Proteomes" id="UP000694844">
    <property type="component" value="Chromosome 10"/>
</dbReference>
<dbReference type="OrthoDB" id="10021186at2759"/>
<feature type="compositionally biased region" description="Polar residues" evidence="1">
    <location>
        <begin position="138"/>
        <end position="147"/>
    </location>
</feature>
<dbReference type="PANTHER" id="PTHR31751">
    <property type="entry name" value="SI:CH211-108C17.2-RELATED-RELATED"/>
    <property type="match status" value="1"/>
</dbReference>
<protein>
    <submittedName>
        <fullName evidence="3">Uncharacterized protein LOC111116321</fullName>
    </submittedName>
</protein>